<gene>
    <name evidence="2" type="ORF">HETIRDRAFT_411230</name>
</gene>
<dbReference type="OrthoDB" id="10265785at2759"/>
<proteinExistence type="predicted"/>
<sequence>MQNAGDGNANSYNVLVRPTSKQRYPHHYHHPPTANHQPPTTNRQPPTTHQPPTATKTPFRSSPP</sequence>
<protein>
    <submittedName>
        <fullName evidence="2">Uncharacterized protein</fullName>
    </submittedName>
</protein>
<dbReference type="AlphaFoldDB" id="W4JX45"/>
<dbReference type="EMBL" id="KI925462">
    <property type="protein sequence ID" value="ETW78029.1"/>
    <property type="molecule type" value="Genomic_DNA"/>
</dbReference>
<name>W4JX45_HETIT</name>
<evidence type="ECO:0000256" key="1">
    <source>
        <dbReference type="SAM" id="MobiDB-lite"/>
    </source>
</evidence>
<organism evidence="2 3">
    <name type="scientific">Heterobasidion irregulare (strain TC 32-1)</name>
    <dbReference type="NCBI Taxonomy" id="747525"/>
    <lineage>
        <taxon>Eukaryota</taxon>
        <taxon>Fungi</taxon>
        <taxon>Dikarya</taxon>
        <taxon>Basidiomycota</taxon>
        <taxon>Agaricomycotina</taxon>
        <taxon>Agaricomycetes</taxon>
        <taxon>Russulales</taxon>
        <taxon>Bondarzewiaceae</taxon>
        <taxon>Heterobasidion</taxon>
        <taxon>Heterobasidion annosum species complex</taxon>
    </lineage>
</organism>
<dbReference type="RefSeq" id="XP_009550034.1">
    <property type="nucleotide sequence ID" value="XM_009551739.1"/>
</dbReference>
<dbReference type="KEGG" id="hir:HETIRDRAFT_411230"/>
<keyword evidence="3" id="KW-1185">Reference proteome</keyword>
<dbReference type="InParanoid" id="W4JX45"/>
<dbReference type="HOGENOM" id="CLU_2867923_0_0_1"/>
<dbReference type="GeneID" id="20672933"/>
<feature type="compositionally biased region" description="Polar residues" evidence="1">
    <location>
        <begin position="1"/>
        <end position="13"/>
    </location>
</feature>
<evidence type="ECO:0000313" key="3">
    <source>
        <dbReference type="Proteomes" id="UP000030671"/>
    </source>
</evidence>
<dbReference type="Proteomes" id="UP000030671">
    <property type="component" value="Unassembled WGS sequence"/>
</dbReference>
<feature type="compositionally biased region" description="Low complexity" evidence="1">
    <location>
        <begin position="37"/>
        <end position="58"/>
    </location>
</feature>
<feature type="region of interest" description="Disordered" evidence="1">
    <location>
        <begin position="1"/>
        <end position="64"/>
    </location>
</feature>
<reference evidence="2 3" key="1">
    <citation type="journal article" date="2012" name="New Phytol.">
        <title>Insight into trade-off between wood decay and parasitism from the genome of a fungal forest pathogen.</title>
        <authorList>
            <person name="Olson A."/>
            <person name="Aerts A."/>
            <person name="Asiegbu F."/>
            <person name="Belbahri L."/>
            <person name="Bouzid O."/>
            <person name="Broberg A."/>
            <person name="Canback B."/>
            <person name="Coutinho P.M."/>
            <person name="Cullen D."/>
            <person name="Dalman K."/>
            <person name="Deflorio G."/>
            <person name="van Diepen L.T."/>
            <person name="Dunand C."/>
            <person name="Duplessis S."/>
            <person name="Durling M."/>
            <person name="Gonthier P."/>
            <person name="Grimwood J."/>
            <person name="Fossdal C.G."/>
            <person name="Hansson D."/>
            <person name="Henrissat B."/>
            <person name="Hietala A."/>
            <person name="Himmelstrand K."/>
            <person name="Hoffmeister D."/>
            <person name="Hogberg N."/>
            <person name="James T.Y."/>
            <person name="Karlsson M."/>
            <person name="Kohler A."/>
            <person name="Kues U."/>
            <person name="Lee Y.H."/>
            <person name="Lin Y.C."/>
            <person name="Lind M."/>
            <person name="Lindquist E."/>
            <person name="Lombard V."/>
            <person name="Lucas S."/>
            <person name="Lunden K."/>
            <person name="Morin E."/>
            <person name="Murat C."/>
            <person name="Park J."/>
            <person name="Raffaello T."/>
            <person name="Rouze P."/>
            <person name="Salamov A."/>
            <person name="Schmutz J."/>
            <person name="Solheim H."/>
            <person name="Stahlberg J."/>
            <person name="Velez H."/>
            <person name="de Vries R.P."/>
            <person name="Wiebenga A."/>
            <person name="Woodward S."/>
            <person name="Yakovlev I."/>
            <person name="Garbelotto M."/>
            <person name="Martin F."/>
            <person name="Grigoriev I.V."/>
            <person name="Stenlid J."/>
        </authorList>
    </citation>
    <scope>NUCLEOTIDE SEQUENCE [LARGE SCALE GENOMIC DNA]</scope>
    <source>
        <strain evidence="2 3">TC 32-1</strain>
    </source>
</reference>
<evidence type="ECO:0000313" key="2">
    <source>
        <dbReference type="EMBL" id="ETW78029.1"/>
    </source>
</evidence>
<accession>W4JX45</accession>